<dbReference type="InterPro" id="IPR023632">
    <property type="entry name" value="ATP_synth_F1_gsu_CS"/>
</dbReference>
<name>A0ABS6BE10_9SPHN</name>
<reference evidence="2 3" key="1">
    <citation type="submission" date="2021-06" db="EMBL/GenBank/DDBJ databases">
        <title>Sphingomonas sp. XMGL2, whole genome shotgun sequencing project.</title>
        <authorList>
            <person name="Zhao G."/>
            <person name="Shen L."/>
        </authorList>
    </citation>
    <scope>NUCLEOTIDE SEQUENCE [LARGE SCALE GENOMIC DNA]</scope>
    <source>
        <strain evidence="2 3">XMGL2</strain>
    </source>
</reference>
<dbReference type="PROSITE" id="PS00153">
    <property type="entry name" value="ATPASE_GAMMA"/>
    <property type="match status" value="1"/>
</dbReference>
<keyword evidence="1" id="KW-0066">ATP synthesis</keyword>
<keyword evidence="1" id="KW-0406">Ion transport</keyword>
<keyword evidence="1" id="KW-0139">CF(1)</keyword>
<dbReference type="PIRSF" id="PIRSF039089">
    <property type="entry name" value="ATP_synthase_gamma"/>
    <property type="match status" value="1"/>
</dbReference>
<dbReference type="InterPro" id="IPR000131">
    <property type="entry name" value="ATP_synth_F1_gsu"/>
</dbReference>
<dbReference type="HAMAP" id="MF_00815">
    <property type="entry name" value="ATP_synth_gamma_bact"/>
    <property type="match status" value="1"/>
</dbReference>
<proteinExistence type="inferred from homology"/>
<dbReference type="CDD" id="cd12151">
    <property type="entry name" value="F1-ATPase_gamma"/>
    <property type="match status" value="1"/>
</dbReference>
<gene>
    <name evidence="1" type="primary">atpG</name>
    <name evidence="2" type="ORF">KOF26_01675</name>
</gene>
<sequence length="295" mass="31774">MASLKALKLRIGSVKSTQKITKAMKMVAAAKLRRAQEAAEAGRPYAERLAEVMSSLAGKVTVGPQSPRLLAGTGEDRVHLLVVATSERGLAGAFNTNIVRAARKKAEELVAQGKQVKFYLIGKKGRAVIQRIFPGKIVHQVDQSHIKNVSFGDALEVAQDITRRFEAGEFDVAHLFYAKFQSALVQIPTEQQIIPVSIPTAGSVAPAAGTAAAVEYEPGEEEILAALLPRNIAVQLFRAMLENAASEQGSRMTAMDNATRNAGDMINRLTIQYNRTRQAAITTELVEIISGAEAL</sequence>
<evidence type="ECO:0000313" key="3">
    <source>
        <dbReference type="Proteomes" id="UP000776276"/>
    </source>
</evidence>
<comment type="similarity">
    <text evidence="1">Belongs to the ATPase gamma chain family.</text>
</comment>
<comment type="subcellular location">
    <subcellularLocation>
        <location evidence="1">Cell membrane</location>
        <topology evidence="1">Peripheral membrane protein</topology>
    </subcellularLocation>
</comment>
<accession>A0ABS6BE10</accession>
<evidence type="ECO:0000256" key="1">
    <source>
        <dbReference type="HAMAP-Rule" id="MF_00815"/>
    </source>
</evidence>
<dbReference type="Pfam" id="PF00231">
    <property type="entry name" value="ATP-synt"/>
    <property type="match status" value="1"/>
</dbReference>
<keyword evidence="3" id="KW-1185">Reference proteome</keyword>
<keyword evidence="1" id="KW-1003">Cell membrane</keyword>
<keyword evidence="1" id="KW-0813">Transport</keyword>
<evidence type="ECO:0000313" key="2">
    <source>
        <dbReference type="EMBL" id="MBU3076561.1"/>
    </source>
</evidence>
<comment type="subunit">
    <text evidence="1">F-type ATPases have 2 components, CF(1) - the catalytic core - and CF(0) - the membrane proton channel. CF(1) has five subunits: alpha(3), beta(3), gamma(1), delta(1), epsilon(1). CF(0) has three main subunits: a, b and c.</text>
</comment>
<dbReference type="NCBIfam" id="NF004146">
    <property type="entry name" value="PRK05621.1-4"/>
    <property type="match status" value="1"/>
</dbReference>
<dbReference type="Proteomes" id="UP000776276">
    <property type="component" value="Unassembled WGS sequence"/>
</dbReference>
<dbReference type="PANTHER" id="PTHR11693">
    <property type="entry name" value="ATP SYNTHASE GAMMA CHAIN"/>
    <property type="match status" value="1"/>
</dbReference>
<dbReference type="RefSeq" id="WP_216318961.1">
    <property type="nucleotide sequence ID" value="NZ_JAHKRT010000001.1"/>
</dbReference>
<dbReference type="NCBIfam" id="TIGR01146">
    <property type="entry name" value="ATPsyn_F1gamma"/>
    <property type="match status" value="1"/>
</dbReference>
<keyword evidence="1" id="KW-0375">Hydrogen ion transport</keyword>
<comment type="caution">
    <text evidence="2">The sequence shown here is derived from an EMBL/GenBank/DDBJ whole genome shotgun (WGS) entry which is preliminary data.</text>
</comment>
<dbReference type="EMBL" id="JAHKRT010000001">
    <property type="protein sequence ID" value="MBU3076561.1"/>
    <property type="molecule type" value="Genomic_DNA"/>
</dbReference>
<comment type="function">
    <text evidence="1">Produces ATP from ADP in the presence of a proton gradient across the membrane. The gamma chain is believed to be important in regulating ATPase activity and the flow of protons through the CF(0) complex.</text>
</comment>
<organism evidence="2 3">
    <name type="scientific">Sphingomonas quercus</name>
    <dbReference type="NCBI Taxonomy" id="2842451"/>
    <lineage>
        <taxon>Bacteria</taxon>
        <taxon>Pseudomonadati</taxon>
        <taxon>Pseudomonadota</taxon>
        <taxon>Alphaproteobacteria</taxon>
        <taxon>Sphingomonadales</taxon>
        <taxon>Sphingomonadaceae</taxon>
        <taxon>Sphingomonas</taxon>
    </lineage>
</organism>
<keyword evidence="1" id="KW-0472">Membrane</keyword>
<protein>
    <recommendedName>
        <fullName evidence="1">ATP synthase gamma chain</fullName>
    </recommendedName>
    <alternativeName>
        <fullName evidence="1">ATP synthase F1 sector gamma subunit</fullName>
    </alternativeName>
    <alternativeName>
        <fullName evidence="1">F-ATPase gamma subunit</fullName>
    </alternativeName>
</protein>
<dbReference type="PANTHER" id="PTHR11693:SF22">
    <property type="entry name" value="ATP SYNTHASE SUBUNIT GAMMA, MITOCHONDRIAL"/>
    <property type="match status" value="1"/>
</dbReference>